<protein>
    <recommendedName>
        <fullName evidence="3">Transmembrane protein</fullName>
    </recommendedName>
</protein>
<feature type="signal peptide" evidence="1">
    <location>
        <begin position="1"/>
        <end position="16"/>
    </location>
</feature>
<dbReference type="EMBL" id="BT144626">
    <property type="protein sequence ID" value="AFK44420.1"/>
    <property type="molecule type" value="mRNA"/>
</dbReference>
<organism evidence="2">
    <name type="scientific">Medicago truncatula</name>
    <name type="common">Barrel medic</name>
    <name type="synonym">Medicago tribuloides</name>
    <dbReference type="NCBI Taxonomy" id="3880"/>
    <lineage>
        <taxon>Eukaryota</taxon>
        <taxon>Viridiplantae</taxon>
        <taxon>Streptophyta</taxon>
        <taxon>Embryophyta</taxon>
        <taxon>Tracheophyta</taxon>
        <taxon>Spermatophyta</taxon>
        <taxon>Magnoliopsida</taxon>
        <taxon>eudicotyledons</taxon>
        <taxon>Gunneridae</taxon>
        <taxon>Pentapetalae</taxon>
        <taxon>rosids</taxon>
        <taxon>fabids</taxon>
        <taxon>Fabales</taxon>
        <taxon>Fabaceae</taxon>
        <taxon>Papilionoideae</taxon>
        <taxon>50 kb inversion clade</taxon>
        <taxon>NPAAA clade</taxon>
        <taxon>Hologalegina</taxon>
        <taxon>IRL clade</taxon>
        <taxon>Trifolieae</taxon>
        <taxon>Medicago</taxon>
    </lineage>
</organism>
<feature type="chain" id="PRO_5003679816" description="Transmembrane protein" evidence="1">
    <location>
        <begin position="17"/>
        <end position="47"/>
    </location>
</feature>
<evidence type="ECO:0000256" key="1">
    <source>
        <dbReference type="SAM" id="SignalP"/>
    </source>
</evidence>
<keyword evidence="1" id="KW-0732">Signal</keyword>
<name>I3SVX8_MEDTR</name>
<evidence type="ECO:0000313" key="2">
    <source>
        <dbReference type="EMBL" id="AFK44420.1"/>
    </source>
</evidence>
<reference evidence="2" key="1">
    <citation type="submission" date="2012-05" db="EMBL/GenBank/DDBJ databases">
        <authorList>
            <person name="Krishnakumar V."/>
            <person name="Cheung F."/>
            <person name="Xiao Y."/>
            <person name="Chan A."/>
            <person name="Moskal W.A."/>
            <person name="Town C.D."/>
        </authorList>
    </citation>
    <scope>NUCLEOTIDE SEQUENCE</scope>
</reference>
<dbReference type="AlphaFoldDB" id="I3SVX8"/>
<accession>I3SVX8</accession>
<proteinExistence type="evidence at transcript level"/>
<evidence type="ECO:0008006" key="3">
    <source>
        <dbReference type="Google" id="ProtNLM"/>
    </source>
</evidence>
<sequence length="47" mass="5155">MVCAAWICHWPGNCFSSWCLESLTSTCSSLSGAFYLGTCNCDLLDEK</sequence>